<feature type="coiled-coil region" evidence="1">
    <location>
        <begin position="980"/>
        <end position="1014"/>
    </location>
</feature>
<dbReference type="InterPro" id="IPR005062">
    <property type="entry name" value="SAC3/GANP/THP3_conserved"/>
</dbReference>
<feature type="compositionally biased region" description="Low complexity" evidence="2">
    <location>
        <begin position="671"/>
        <end position="681"/>
    </location>
</feature>
<evidence type="ECO:0000313" key="4">
    <source>
        <dbReference type="EMBL" id="GJN92843.1"/>
    </source>
</evidence>
<organism evidence="4 5">
    <name type="scientific">Rhodotorula paludigena</name>
    <dbReference type="NCBI Taxonomy" id="86838"/>
    <lineage>
        <taxon>Eukaryota</taxon>
        <taxon>Fungi</taxon>
        <taxon>Dikarya</taxon>
        <taxon>Basidiomycota</taxon>
        <taxon>Pucciniomycotina</taxon>
        <taxon>Microbotryomycetes</taxon>
        <taxon>Sporidiobolales</taxon>
        <taxon>Sporidiobolaceae</taxon>
        <taxon>Rhodotorula</taxon>
    </lineage>
</organism>
<dbReference type="GO" id="GO:0070390">
    <property type="term" value="C:transcription export complex 2"/>
    <property type="evidence" value="ECO:0007669"/>
    <property type="project" value="TreeGrafter"/>
</dbReference>
<feature type="compositionally biased region" description="Pro residues" evidence="2">
    <location>
        <begin position="1"/>
        <end position="12"/>
    </location>
</feature>
<reference evidence="4 5" key="1">
    <citation type="submission" date="2021-12" db="EMBL/GenBank/DDBJ databases">
        <title>High titer production of polyol ester of fatty acids by Rhodotorula paludigena BS15 towards product separation-free biomass refinery.</title>
        <authorList>
            <person name="Mano J."/>
            <person name="Ono H."/>
            <person name="Tanaka T."/>
            <person name="Naito K."/>
            <person name="Sushida H."/>
            <person name="Ike M."/>
            <person name="Tokuyasu K."/>
            <person name="Kitaoka M."/>
        </authorList>
    </citation>
    <scope>NUCLEOTIDE SEQUENCE [LARGE SCALE GENOMIC DNA]</scope>
    <source>
        <strain evidence="4 5">BS15</strain>
    </source>
</reference>
<feature type="compositionally biased region" description="Low complexity" evidence="2">
    <location>
        <begin position="13"/>
        <end position="43"/>
    </location>
</feature>
<feature type="compositionally biased region" description="Low complexity" evidence="2">
    <location>
        <begin position="154"/>
        <end position="190"/>
    </location>
</feature>
<feature type="compositionally biased region" description="Pro residues" evidence="2">
    <location>
        <begin position="661"/>
        <end position="670"/>
    </location>
</feature>
<dbReference type="GO" id="GO:0005737">
    <property type="term" value="C:cytoplasm"/>
    <property type="evidence" value="ECO:0007669"/>
    <property type="project" value="TreeGrafter"/>
</dbReference>
<gene>
    <name evidence="4" type="ORF">Rhopal_005881-T1</name>
</gene>
<evidence type="ECO:0000259" key="3">
    <source>
        <dbReference type="Pfam" id="PF03399"/>
    </source>
</evidence>
<feature type="region of interest" description="Disordered" evidence="2">
    <location>
        <begin position="1385"/>
        <end position="1433"/>
    </location>
</feature>
<feature type="compositionally biased region" description="Gly residues" evidence="2">
    <location>
        <begin position="51"/>
        <end position="63"/>
    </location>
</feature>
<feature type="region of interest" description="Disordered" evidence="2">
    <location>
        <begin position="1"/>
        <end position="110"/>
    </location>
</feature>
<keyword evidence="1" id="KW-0175">Coiled coil</keyword>
<dbReference type="GO" id="GO:0006406">
    <property type="term" value="P:mRNA export from nucleus"/>
    <property type="evidence" value="ECO:0007669"/>
    <property type="project" value="TreeGrafter"/>
</dbReference>
<feature type="region of interest" description="Disordered" evidence="2">
    <location>
        <begin position="659"/>
        <end position="699"/>
    </location>
</feature>
<dbReference type="PANTHER" id="PTHR12436:SF3">
    <property type="entry name" value="GERMINAL-CENTER ASSOCIATED NUCLEAR PROTEIN"/>
    <property type="match status" value="1"/>
</dbReference>
<evidence type="ECO:0000256" key="2">
    <source>
        <dbReference type="SAM" id="MobiDB-lite"/>
    </source>
</evidence>
<feature type="region of interest" description="Disordered" evidence="2">
    <location>
        <begin position="154"/>
        <end position="222"/>
    </location>
</feature>
<feature type="domain" description="SAC3/GANP/THP3 conserved" evidence="3">
    <location>
        <begin position="289"/>
        <end position="585"/>
    </location>
</feature>
<name>A0AAV5GW77_9BASI</name>
<keyword evidence="5" id="KW-1185">Reference proteome</keyword>
<protein>
    <recommendedName>
        <fullName evidence="3">SAC3/GANP/THP3 conserved domain-containing protein</fullName>
    </recommendedName>
</protein>
<dbReference type="Pfam" id="PF03399">
    <property type="entry name" value="SAC3_GANP"/>
    <property type="match status" value="1"/>
</dbReference>
<accession>A0AAV5GW77</accession>
<evidence type="ECO:0000256" key="1">
    <source>
        <dbReference type="SAM" id="Coils"/>
    </source>
</evidence>
<feature type="compositionally biased region" description="Low complexity" evidence="2">
    <location>
        <begin position="101"/>
        <end position="110"/>
    </location>
</feature>
<feature type="compositionally biased region" description="Low complexity" evidence="2">
    <location>
        <begin position="198"/>
        <end position="212"/>
    </location>
</feature>
<dbReference type="InterPro" id="IPR045107">
    <property type="entry name" value="SAC3/GANP/THP3"/>
</dbReference>
<dbReference type="PANTHER" id="PTHR12436">
    <property type="entry name" value="80 KDA MCM3-ASSOCIATED PROTEIN"/>
    <property type="match status" value="1"/>
</dbReference>
<sequence length="1460" mass="155097">MQPWRGGPPRPSAFPSSSSSSNPGPTSSDSAPPPAFGAFAAFSERGRGRGRGTGRGAGRGAGAAGVKRHSNLSWRKPDEAATDEGSDAQSEQHEDDGSPQAGPVPAGSAFAAFGASAPFGGAFGSTPASAFGSAPSAFGASSATSAFGAGGASAFGAPAFGSSTPSTSSAFAPSSTAPTSSFPASASTAPAPAPLFRSASQQSADDASSSAAPKKRTEGQISTLEVLGEDSDARRKRFETSLSNNRYLELKPLREAQRLKAIKAGLIPDPSKPMRLDQATDFAGTCEDMCPEWEREEREYQNNVDPLERYPGTMRIDPSRAVKAFHRPAAGNDQPLPSDVRPPPILHSTLNYLFHTLLPTLPLATTHPFIRDRTRSIRQDFTVQNVRGASAIECNERIARYHILAVGTLREQSGFSESQELEQLRKVLKSLNEFYDDARMSGTAEPSPNEAEFRAYNILTHLRDPDIIWSAELLPPSIFAHPLFQRALALHRLAQRSNIPRGERLAPNAFSRFFKLVADAQTPYLFACILSTHFAEIRRGAIDALKGTFLQQHSAFPLRTLAKMLGCDGEDEAESLCEQWGLAVKTDERGKRVAEIHKQAVIKAVTLKPKVSMRLVEGKRGSTPYQAVIDGTAYATGAVETIPATPSLATSPTFAFSNAPAPAPRAPPAAPTTAAPFSFASRPGAVSGPSPLPTPFDSPAIGAATSTSLNATAPAFVPSFSLPSAATPAPPAPSPFATTTASAAPTFSFAPAPAASKSTTATSSAFSFTSSASVEPKRPPPPRRIPSASLRAAVTAAPFVPPTAAPPPLAPLVTTTHRPPSHSPKLARARGPSASPIVASASAAQNNPLRRVSLTRASPTLAAAPAHAVATSVTALAAAQRAALVEALSSALTDELVQEAVKGPVMRASVAAVKACWADVRAREAAEREEVVQRLRELTEEQLGRLCTREVLWRAVEEERGRRKWVEEWRIRTKRSRKRREEERERKRRWDEVVRGIEEEKALEVEEAEAAEDELVSDDEDDEMDGGLAGLGDAGLDFGGVSLGATTSAPKDPAADLVHRVKTAADTRARIWQRGTFLNILSQHVSSAIPTHALPFRPTWSTLISTSATTDPFAAWLACKFDLDASEGFAEVDAPEVDIEAKMLGKRDQPLASAEGHSLYRCAVLVILCPDRTLSPDEAGNLRAEVRKELELSQLVGAPASSVYLARFDGAEADFQSEAAKLVADVAIRSERIPRPLHAVLEPLLEAWRRSFTRAYKQAVDSSAASSLASAFLDELQGVITAAEAAASPAPRSRLKLLPLEERSGSFRFAVESYIAQDVFRSAGHFPDIATFLAQRPPISDLALARLLLEHLASFALTALAPLRTTQGALSTALPAALDSIETSLSRTEERVRPAPALAPPSTPSSKKRRASAVPPGVSSPKKQVVLDSDHAKEGAAAADRLSALEGLMKDARALLTRQA</sequence>
<comment type="caution">
    <text evidence="4">The sequence shown here is derived from an EMBL/GenBank/DDBJ whole genome shotgun (WGS) entry which is preliminary data.</text>
</comment>
<dbReference type="Proteomes" id="UP001342314">
    <property type="component" value="Unassembled WGS sequence"/>
</dbReference>
<dbReference type="Gene3D" id="1.25.40.990">
    <property type="match status" value="1"/>
</dbReference>
<evidence type="ECO:0000313" key="5">
    <source>
        <dbReference type="Proteomes" id="UP001342314"/>
    </source>
</evidence>
<dbReference type="EMBL" id="BQKY01000012">
    <property type="protein sequence ID" value="GJN92843.1"/>
    <property type="molecule type" value="Genomic_DNA"/>
</dbReference>
<proteinExistence type="predicted"/>